<comment type="caution">
    <text evidence="2">The sequence shown here is derived from an EMBL/GenBank/DDBJ whole genome shotgun (WGS) entry which is preliminary data.</text>
</comment>
<keyword evidence="3" id="KW-1185">Reference proteome</keyword>
<dbReference type="EMBL" id="JAUSTY010000007">
    <property type="protein sequence ID" value="MDQ0166119.1"/>
    <property type="molecule type" value="Genomic_DNA"/>
</dbReference>
<dbReference type="PANTHER" id="PTHR30282:SF0">
    <property type="entry name" value="P-AMINOBENZOYL-GLUTAMATE TRANSPORT PROTEIN"/>
    <property type="match status" value="1"/>
</dbReference>
<dbReference type="InterPro" id="IPR004697">
    <property type="entry name" value="AbgT"/>
</dbReference>
<feature type="transmembrane region" description="Helical" evidence="1">
    <location>
        <begin position="473"/>
        <end position="498"/>
    </location>
</feature>
<gene>
    <name evidence="2" type="ORF">J2S11_002020</name>
</gene>
<dbReference type="PANTHER" id="PTHR30282">
    <property type="entry name" value="P-AMINOBENZOYL GLUTAMATE TRANSPORTER"/>
    <property type="match status" value="1"/>
</dbReference>
<feature type="transmembrane region" description="Helical" evidence="1">
    <location>
        <begin position="346"/>
        <end position="364"/>
    </location>
</feature>
<dbReference type="RefSeq" id="WP_307394093.1">
    <property type="nucleotide sequence ID" value="NZ_BAAADK010000048.1"/>
</dbReference>
<keyword evidence="1" id="KW-1133">Transmembrane helix</keyword>
<feature type="transmembrane region" description="Helical" evidence="1">
    <location>
        <begin position="166"/>
        <end position="186"/>
    </location>
</feature>
<feature type="transmembrane region" description="Helical" evidence="1">
    <location>
        <begin position="442"/>
        <end position="461"/>
    </location>
</feature>
<sequence>MVKQKNNGFVMRSLDTIERVGNKLPHPVTLFFIFAGLVVVFSAILSLLNVTAEDPTNPGEMLAVKNLLSTEGIQYMFTSAVTNFTEFAPLGTVLVTMIGIGIAERSGLISTMLRGLVTSVPKQLLTATLVFAGIMSSMAADAGYVVLTPLGAVLFAALGRHPLAGLAAAFAGVSAGYSANLLITSLDPLLASLTQMAAATYDPQYAEGINIAMNYYFMIISVFVLTLAGTYVTEKMVEPRLGKYEGGIQSSEGEATALKVEEKRGLVGAGIAFVLTCSALALLIVPEWGPMRGPEGEIIDSPFFTSLVPIILIVFLIPGLVYGLITKSIRNDKDVANQMSETMATMGAYIVLAFAAGQFVAYFGESNMGIILAIQGANFIESTGFTGIPLILTFIFVAGFINLFIGSASAKWAIMAPIFVPMMMHLGYSPELTTVAYRVADSTTNVISPLMPYFAIVIAFAQKYDKKVGIGTLISTMLPYSIVFSIVWIIMLIAWLLLGIDLGPGSPIHYPAN</sequence>
<evidence type="ECO:0000313" key="3">
    <source>
        <dbReference type="Proteomes" id="UP001235840"/>
    </source>
</evidence>
<name>A0ABT9VYP6_9BACI</name>
<feature type="transmembrane region" description="Helical" evidence="1">
    <location>
        <begin position="115"/>
        <end position="136"/>
    </location>
</feature>
<evidence type="ECO:0000313" key="2">
    <source>
        <dbReference type="EMBL" id="MDQ0166119.1"/>
    </source>
</evidence>
<organism evidence="2 3">
    <name type="scientific">Caldalkalibacillus horti</name>
    <dbReference type="NCBI Taxonomy" id="77523"/>
    <lineage>
        <taxon>Bacteria</taxon>
        <taxon>Bacillati</taxon>
        <taxon>Bacillota</taxon>
        <taxon>Bacilli</taxon>
        <taxon>Bacillales</taxon>
        <taxon>Bacillaceae</taxon>
        <taxon>Caldalkalibacillus</taxon>
    </lineage>
</organism>
<evidence type="ECO:0000256" key="1">
    <source>
        <dbReference type="SAM" id="Phobius"/>
    </source>
</evidence>
<feature type="transmembrane region" description="Helical" evidence="1">
    <location>
        <begin position="142"/>
        <end position="159"/>
    </location>
</feature>
<feature type="transmembrane region" description="Helical" evidence="1">
    <location>
        <begin position="215"/>
        <end position="233"/>
    </location>
</feature>
<feature type="transmembrane region" description="Helical" evidence="1">
    <location>
        <begin position="28"/>
        <end position="48"/>
    </location>
</feature>
<feature type="transmembrane region" description="Helical" evidence="1">
    <location>
        <begin position="266"/>
        <end position="286"/>
    </location>
</feature>
<reference evidence="2 3" key="1">
    <citation type="submission" date="2023-07" db="EMBL/GenBank/DDBJ databases">
        <title>Genomic Encyclopedia of Type Strains, Phase IV (KMG-IV): sequencing the most valuable type-strain genomes for metagenomic binning, comparative biology and taxonomic classification.</title>
        <authorList>
            <person name="Goeker M."/>
        </authorList>
    </citation>
    <scope>NUCLEOTIDE SEQUENCE [LARGE SCALE GENOMIC DNA]</scope>
    <source>
        <strain evidence="2 3">DSM 12751</strain>
    </source>
</reference>
<protein>
    <submittedName>
        <fullName evidence="2">Aminobenzoyl-glutamate transport protein</fullName>
    </submittedName>
</protein>
<dbReference type="Pfam" id="PF03806">
    <property type="entry name" value="ABG_transport"/>
    <property type="match status" value="1"/>
</dbReference>
<proteinExistence type="predicted"/>
<accession>A0ABT9VYP6</accession>
<dbReference type="Proteomes" id="UP001235840">
    <property type="component" value="Unassembled WGS sequence"/>
</dbReference>
<feature type="transmembrane region" description="Helical" evidence="1">
    <location>
        <begin position="87"/>
        <end position="103"/>
    </location>
</feature>
<keyword evidence="1" id="KW-0472">Membrane</keyword>
<feature type="transmembrane region" description="Helical" evidence="1">
    <location>
        <begin position="306"/>
        <end position="325"/>
    </location>
</feature>
<keyword evidence="1" id="KW-0812">Transmembrane</keyword>
<feature type="transmembrane region" description="Helical" evidence="1">
    <location>
        <begin position="412"/>
        <end position="430"/>
    </location>
</feature>
<feature type="transmembrane region" description="Helical" evidence="1">
    <location>
        <begin position="384"/>
        <end position="405"/>
    </location>
</feature>